<sequence length="1229" mass="134563">MTTYVGCRLYSSCAIFLVCSVVGMWSVGGVGAADCSQLPCLNGGQCGFETGTNTSLTCQCPPSHCGDRCQYQSACMNGGTCLVRSETEHGVTLSCECPANYTGQQCEHLHACTSNPCPPDRRCEVDVFNNYRCDCPWVGYHGADCDIFDACSQSPCLNNGTCAFAGSKSYRCDCNPDGTITGYYGINCELHDPCLASPCENGGTCQQDLPTPTGGSTGFNCSCDDRHYGDLCQYEDECLCSPCLHNGQCLPLDTGGFECDCANGYFGTTCFHSVCTLHFCWHNGTCFLDDSGLPHCRCPDEYYGSQCQLLNPCLQDNPCQNGGNCTKVQGVRFDCECPVGWTGFLCFFSDPCVGNSCQANQTCEPDPLYLSYTCTCKSDGYKGSTCTDYDSCTDQPCQNGGRCEYLSHMSYYCDCKPDGFPTGYYGKNCGERRPCPEEVPAACSNHGVCEYKDAEPGYECVQCDGGFYGKSCERYDGCHDTPCQNGQPCVPNYIFQTYRCDCSEQYLGIHCEIPVTCHDQSESITVDTKGVYFWQETLIRKTASLPCNVGLGTATRRCEALVTSGLVLATFWVSPDTSACQTMNFTKEVAQNLTYYLIHTTSNAEEMQEEEVTSSTELLVAIIIYAYYDYKLANDIMLCISNLLDVNETVLRDSSVESETNTKLLSVIDSYAENTVLGTNTTAAELVTDNVEIMVQDVAMEQAMETGSYFRSSLPDSKGVSVKIPAEAFTETELSAALGDLDSVRVNFVVMANTKLFIPDGEQSEVGDGYAVSARIHGRAVKGLAKPVTIDLPIEDSEVGKTPRCVFWNEEEGRWDTTGLELISTANNSAVCESDHLTYFAVIMDPGLSDAIPACHVRILSIISKVGVSVTLCGLLLTFVTYLLFKQLRGTRSGKILIHLSASLFGLNLVFLIDSVPSLTSSSEIVCLTCAILLHYFVLTSFAWMGMEAVNMYRALVQVFVRGSTGCFMTKCMLVSWGMPVAVVAAAAAMGPSTNYGREGDICLVLKKNPYVYYISYLGPCCIILAINIIVFVMVLHAVCSCRSKKLHSAAASMPRHGVRKTQIGCALSVTFLLGLTWVFGLFAFGEATLAFQYIFTILNTMQGFFIFLFRCALYPEAVRCWRVLLTQGTLNPRQTPGNTAVKNNMQHSQKTYSTKPQQPSNKPLVAVVNAGYVPDEKLTGENLLRVPIMAGRNHRHSVDSYEKEINAWEQVMKLRNVTLSNIKPRNDI</sequence>
<evidence type="ECO:0000256" key="2">
    <source>
        <dbReference type="ARBA" id="ARBA00004236"/>
    </source>
</evidence>
<dbReference type="SUPFAM" id="SSF57196">
    <property type="entry name" value="EGF/Laminin"/>
    <property type="match status" value="9"/>
</dbReference>
<feature type="domain" description="EGF-like" evidence="11">
    <location>
        <begin position="348"/>
        <end position="387"/>
    </location>
</feature>
<accession>A0A914AZG2</accession>
<feature type="transmembrane region" description="Helical" evidence="9">
    <location>
        <begin position="925"/>
        <end position="947"/>
    </location>
</feature>
<feature type="transmembrane region" description="Helical" evidence="9">
    <location>
        <begin position="862"/>
        <end position="884"/>
    </location>
</feature>
<dbReference type="EnsemblMetazoa" id="XM_038212981.1">
    <property type="protein sequence ID" value="XP_038068909.1"/>
    <property type="gene ID" value="LOC119738212"/>
</dbReference>
<feature type="transmembrane region" description="Helical" evidence="9">
    <location>
        <begin position="1064"/>
        <end position="1085"/>
    </location>
</feature>
<comment type="subcellular location">
    <subcellularLocation>
        <location evidence="2">Cell membrane</location>
    </subcellularLocation>
    <subcellularLocation>
        <location evidence="1">Membrane</location>
        <topology evidence="1">Multi-pass membrane protein</topology>
    </subcellularLocation>
</comment>
<feature type="transmembrane region" description="Helical" evidence="9">
    <location>
        <begin position="896"/>
        <end position="913"/>
    </location>
</feature>
<evidence type="ECO:0000256" key="9">
    <source>
        <dbReference type="SAM" id="Phobius"/>
    </source>
</evidence>
<dbReference type="Gene3D" id="2.10.25.10">
    <property type="entry name" value="Laminin"/>
    <property type="match status" value="10"/>
</dbReference>
<feature type="domain" description="G-protein coupled receptors family 2 profile 2" evidence="13">
    <location>
        <begin position="860"/>
        <end position="1115"/>
    </location>
</feature>
<evidence type="ECO:0000259" key="11">
    <source>
        <dbReference type="PROSITE" id="PS50026"/>
    </source>
</evidence>
<dbReference type="Pfam" id="PF00008">
    <property type="entry name" value="EGF"/>
    <property type="match status" value="1"/>
</dbReference>
<keyword evidence="10" id="KW-0732">Signal</keyword>
<feature type="domain" description="GAIN-B" evidence="12">
    <location>
        <begin position="711"/>
        <end position="850"/>
    </location>
</feature>
<dbReference type="GO" id="GO:0004930">
    <property type="term" value="F:G protein-coupled receptor activity"/>
    <property type="evidence" value="ECO:0007669"/>
    <property type="project" value="InterPro"/>
</dbReference>
<dbReference type="Gene3D" id="2.60.220.50">
    <property type="match status" value="1"/>
</dbReference>
<evidence type="ECO:0000313" key="14">
    <source>
        <dbReference type="EnsemblMetazoa" id="XP_038068909.1"/>
    </source>
</evidence>
<dbReference type="RefSeq" id="XP_038068909.1">
    <property type="nucleotide sequence ID" value="XM_038212981.1"/>
</dbReference>
<dbReference type="InterPro" id="IPR001881">
    <property type="entry name" value="EGF-like_Ca-bd_dom"/>
</dbReference>
<organism evidence="14 15">
    <name type="scientific">Patiria miniata</name>
    <name type="common">Bat star</name>
    <name type="synonym">Asterina miniata</name>
    <dbReference type="NCBI Taxonomy" id="46514"/>
    <lineage>
        <taxon>Eukaryota</taxon>
        <taxon>Metazoa</taxon>
        <taxon>Echinodermata</taxon>
        <taxon>Eleutherozoa</taxon>
        <taxon>Asterozoa</taxon>
        <taxon>Asteroidea</taxon>
        <taxon>Valvatacea</taxon>
        <taxon>Valvatida</taxon>
        <taxon>Asterinidae</taxon>
        <taxon>Patiria</taxon>
    </lineage>
</organism>
<dbReference type="CDD" id="cd00054">
    <property type="entry name" value="EGF_CA"/>
    <property type="match status" value="3"/>
</dbReference>
<evidence type="ECO:0000256" key="8">
    <source>
        <dbReference type="PROSITE-ProRule" id="PRU00076"/>
    </source>
</evidence>
<evidence type="ECO:0000256" key="7">
    <source>
        <dbReference type="ARBA" id="ARBA00023157"/>
    </source>
</evidence>
<dbReference type="SMART" id="SM00181">
    <property type="entry name" value="EGF"/>
    <property type="match status" value="12"/>
</dbReference>
<dbReference type="InterPro" id="IPR000203">
    <property type="entry name" value="GPS"/>
</dbReference>
<dbReference type="Gene3D" id="1.20.1070.10">
    <property type="entry name" value="Rhodopsin 7-helix transmembrane proteins"/>
    <property type="match status" value="1"/>
</dbReference>
<dbReference type="PANTHER" id="PTHR47767">
    <property type="entry name" value="ADHESION G PROTEIN-COUPLED RECEPTOR G7"/>
    <property type="match status" value="1"/>
</dbReference>
<keyword evidence="3" id="KW-1003">Cell membrane</keyword>
<feature type="domain" description="EGF-like" evidence="11">
    <location>
        <begin position="190"/>
        <end position="233"/>
    </location>
</feature>
<dbReference type="SMART" id="SM00303">
    <property type="entry name" value="GPS"/>
    <property type="match status" value="1"/>
</dbReference>
<evidence type="ECO:0000256" key="4">
    <source>
        <dbReference type="ARBA" id="ARBA00022692"/>
    </source>
</evidence>
<dbReference type="PROSITE" id="PS50261">
    <property type="entry name" value="G_PROTEIN_RECEP_F2_4"/>
    <property type="match status" value="1"/>
</dbReference>
<dbReference type="SMART" id="SM00179">
    <property type="entry name" value="EGF_CA"/>
    <property type="match status" value="5"/>
</dbReference>
<dbReference type="GO" id="GO:0007166">
    <property type="term" value="P:cell surface receptor signaling pathway"/>
    <property type="evidence" value="ECO:0007669"/>
    <property type="project" value="InterPro"/>
</dbReference>
<dbReference type="GO" id="GO:0005509">
    <property type="term" value="F:calcium ion binding"/>
    <property type="evidence" value="ECO:0007669"/>
    <property type="project" value="InterPro"/>
</dbReference>
<evidence type="ECO:0000313" key="15">
    <source>
        <dbReference type="Proteomes" id="UP000887568"/>
    </source>
</evidence>
<proteinExistence type="predicted"/>
<keyword evidence="4 9" id="KW-0812">Transmembrane</keyword>
<evidence type="ECO:0000259" key="12">
    <source>
        <dbReference type="PROSITE" id="PS50221"/>
    </source>
</evidence>
<evidence type="ECO:0000256" key="3">
    <source>
        <dbReference type="ARBA" id="ARBA00022475"/>
    </source>
</evidence>
<dbReference type="InterPro" id="IPR053066">
    <property type="entry name" value="ADGR_G7"/>
</dbReference>
<feature type="domain" description="EGF-like" evidence="11">
    <location>
        <begin position="147"/>
        <end position="189"/>
    </location>
</feature>
<feature type="disulfide bond" evidence="8">
    <location>
        <begin position="483"/>
        <end position="500"/>
    </location>
</feature>
<dbReference type="PROSITE" id="PS01186">
    <property type="entry name" value="EGF_2"/>
    <property type="match status" value="1"/>
</dbReference>
<keyword evidence="6 9" id="KW-0472">Membrane</keyword>
<dbReference type="InterPro" id="IPR057244">
    <property type="entry name" value="GAIN_B"/>
</dbReference>
<reference evidence="14" key="1">
    <citation type="submission" date="2022-11" db="UniProtKB">
        <authorList>
            <consortium name="EnsemblMetazoa"/>
        </authorList>
    </citation>
    <scope>IDENTIFICATION</scope>
</reference>
<evidence type="ECO:0000256" key="5">
    <source>
        <dbReference type="ARBA" id="ARBA00022989"/>
    </source>
</evidence>
<dbReference type="Pfam" id="PF00002">
    <property type="entry name" value="7tm_2"/>
    <property type="match status" value="1"/>
</dbReference>
<feature type="domain" description="EGF-like" evidence="11">
    <location>
        <begin position="431"/>
        <end position="473"/>
    </location>
</feature>
<dbReference type="InterPro" id="IPR046338">
    <property type="entry name" value="GAIN_dom_sf"/>
</dbReference>
<dbReference type="OMA" id="GCFMTKC"/>
<dbReference type="InterPro" id="IPR000742">
    <property type="entry name" value="EGF"/>
</dbReference>
<feature type="transmembrane region" description="Helical" evidence="9">
    <location>
        <begin position="1091"/>
        <end position="1110"/>
    </location>
</feature>
<evidence type="ECO:0000259" key="13">
    <source>
        <dbReference type="PROSITE" id="PS50261"/>
    </source>
</evidence>
<name>A0A914AZG2_PATMI</name>
<dbReference type="PANTHER" id="PTHR47767:SF1">
    <property type="entry name" value="ADHESION G PROTEIN-COUPLED RECEPTOR G7"/>
    <property type="match status" value="1"/>
</dbReference>
<feature type="disulfide bond" evidence="8">
    <location>
        <begin position="502"/>
        <end position="511"/>
    </location>
</feature>
<dbReference type="AlphaFoldDB" id="A0A914AZG2"/>
<dbReference type="PRINTS" id="PR00249">
    <property type="entry name" value="GPCRSECRETIN"/>
</dbReference>
<feature type="domain" description="EGF-like" evidence="11">
    <location>
        <begin position="271"/>
        <end position="308"/>
    </location>
</feature>
<feature type="disulfide bond" evidence="8">
    <location>
        <begin position="443"/>
        <end position="460"/>
    </location>
</feature>
<dbReference type="InterPro" id="IPR000832">
    <property type="entry name" value="GPCR_2_secretin-like"/>
</dbReference>
<feature type="signal peptide" evidence="10">
    <location>
        <begin position="1"/>
        <end position="32"/>
    </location>
</feature>
<feature type="transmembrane region" description="Helical" evidence="9">
    <location>
        <begin position="1011"/>
        <end position="1036"/>
    </location>
</feature>
<feature type="domain" description="EGF-like" evidence="11">
    <location>
        <begin position="388"/>
        <end position="430"/>
    </location>
</feature>
<keyword evidence="7 8" id="KW-1015">Disulfide bond</keyword>
<comment type="caution">
    <text evidence="8">Lacks conserved residue(s) required for the propagation of feature annotation.</text>
</comment>
<feature type="disulfide bond" evidence="8">
    <location>
        <begin position="97"/>
        <end position="106"/>
    </location>
</feature>
<keyword evidence="15" id="KW-1185">Reference proteome</keyword>
<feature type="domain" description="EGF-like" evidence="11">
    <location>
        <begin position="474"/>
        <end position="512"/>
    </location>
</feature>
<feature type="domain" description="EGF-like" evidence="11">
    <location>
        <begin position="234"/>
        <end position="268"/>
    </location>
</feature>
<feature type="domain" description="EGF-like" evidence="11">
    <location>
        <begin position="66"/>
        <end position="107"/>
    </location>
</feature>
<dbReference type="PROSITE" id="PS50221">
    <property type="entry name" value="GAIN_B"/>
    <property type="match status" value="1"/>
</dbReference>
<feature type="domain" description="EGF-like" evidence="11">
    <location>
        <begin position="309"/>
        <end position="347"/>
    </location>
</feature>
<feature type="transmembrane region" description="Helical" evidence="9">
    <location>
        <begin position="968"/>
        <end position="991"/>
    </location>
</feature>
<dbReference type="Pfam" id="PF01825">
    <property type="entry name" value="GPS"/>
    <property type="match status" value="1"/>
</dbReference>
<feature type="disulfide bond" evidence="8">
    <location>
        <begin position="223"/>
        <end position="232"/>
    </location>
</feature>
<dbReference type="CDD" id="cd15040">
    <property type="entry name" value="7tmB2_Adhesion"/>
    <property type="match status" value="1"/>
</dbReference>
<feature type="disulfide bond" evidence="8">
    <location>
        <begin position="298"/>
        <end position="307"/>
    </location>
</feature>
<feature type="chain" id="PRO_5037619264" evidence="10">
    <location>
        <begin position="33"/>
        <end position="1229"/>
    </location>
</feature>
<keyword evidence="5 9" id="KW-1133">Transmembrane helix</keyword>
<dbReference type="Proteomes" id="UP000887568">
    <property type="component" value="Unplaced"/>
</dbReference>
<keyword evidence="8" id="KW-0245">EGF-like domain</keyword>
<dbReference type="InterPro" id="IPR017981">
    <property type="entry name" value="GPCR_2-like_7TM"/>
</dbReference>
<evidence type="ECO:0000256" key="1">
    <source>
        <dbReference type="ARBA" id="ARBA00004141"/>
    </source>
</evidence>
<evidence type="ECO:0000256" key="6">
    <source>
        <dbReference type="ARBA" id="ARBA00023136"/>
    </source>
</evidence>
<feature type="disulfide bond" evidence="8">
    <location>
        <begin position="357"/>
        <end position="374"/>
    </location>
</feature>
<feature type="disulfide bond" evidence="8">
    <location>
        <begin position="337"/>
        <end position="346"/>
    </location>
</feature>
<dbReference type="PROSITE" id="PS00022">
    <property type="entry name" value="EGF_1"/>
    <property type="match status" value="5"/>
</dbReference>
<dbReference type="GeneID" id="119738212"/>
<dbReference type="OrthoDB" id="5961629at2759"/>
<dbReference type="SUPFAM" id="SSF81321">
    <property type="entry name" value="Family A G protein-coupled receptor-like"/>
    <property type="match status" value="1"/>
</dbReference>
<dbReference type="GO" id="GO:0005886">
    <property type="term" value="C:plasma membrane"/>
    <property type="evidence" value="ECO:0007669"/>
    <property type="project" value="UniProtKB-SubCell"/>
</dbReference>
<evidence type="ECO:0000256" key="10">
    <source>
        <dbReference type="SAM" id="SignalP"/>
    </source>
</evidence>
<feature type="domain" description="EGF-like" evidence="11">
    <location>
        <begin position="108"/>
        <end position="146"/>
    </location>
</feature>
<dbReference type="PROSITE" id="PS50026">
    <property type="entry name" value="EGF_3"/>
    <property type="match status" value="11"/>
</dbReference>
<feature type="disulfide bond" evidence="8">
    <location>
        <begin position="463"/>
        <end position="472"/>
    </location>
</feature>
<protein>
    <submittedName>
        <fullName evidence="14">Uncharacterized protein</fullName>
    </submittedName>
</protein>